<evidence type="ECO:0000256" key="3">
    <source>
        <dbReference type="ARBA" id="ARBA00023163"/>
    </source>
</evidence>
<feature type="domain" description="HTH luxR-type" evidence="4">
    <location>
        <begin position="826"/>
        <end position="891"/>
    </location>
</feature>
<dbReference type="InterPro" id="IPR059106">
    <property type="entry name" value="WHD_MalT"/>
</dbReference>
<dbReference type="Pfam" id="PF17874">
    <property type="entry name" value="TPR_MalT"/>
    <property type="match status" value="1"/>
</dbReference>
<dbReference type="Pfam" id="PF25873">
    <property type="entry name" value="WHD_MalT"/>
    <property type="match status" value="1"/>
</dbReference>
<dbReference type="Pfam" id="PF13401">
    <property type="entry name" value="AAA_22"/>
    <property type="match status" value="1"/>
</dbReference>
<dbReference type="SUPFAM" id="SSF46894">
    <property type="entry name" value="C-terminal effector domain of the bipartite response regulators"/>
    <property type="match status" value="1"/>
</dbReference>
<evidence type="ECO:0000313" key="6">
    <source>
        <dbReference type="Proteomes" id="UP000198867"/>
    </source>
</evidence>
<dbReference type="Gene3D" id="3.40.50.300">
    <property type="entry name" value="P-loop containing nucleotide triphosphate hydrolases"/>
    <property type="match status" value="1"/>
</dbReference>
<dbReference type="InterPro" id="IPR036388">
    <property type="entry name" value="WH-like_DNA-bd_sf"/>
</dbReference>
<dbReference type="CDD" id="cd06170">
    <property type="entry name" value="LuxR_C_like"/>
    <property type="match status" value="1"/>
</dbReference>
<accession>A0A1I5C7F1</accession>
<dbReference type="SMART" id="SM00421">
    <property type="entry name" value="HTH_LUXR"/>
    <property type="match status" value="1"/>
</dbReference>
<dbReference type="EMBL" id="FOVM01000006">
    <property type="protein sequence ID" value="SFN82581.1"/>
    <property type="molecule type" value="Genomic_DNA"/>
</dbReference>
<dbReference type="Pfam" id="PF00196">
    <property type="entry name" value="GerE"/>
    <property type="match status" value="1"/>
</dbReference>
<dbReference type="GO" id="GO:0016887">
    <property type="term" value="F:ATP hydrolysis activity"/>
    <property type="evidence" value="ECO:0007669"/>
    <property type="project" value="InterPro"/>
</dbReference>
<dbReference type="InterPro" id="IPR049945">
    <property type="entry name" value="AAA_22"/>
</dbReference>
<evidence type="ECO:0000256" key="2">
    <source>
        <dbReference type="ARBA" id="ARBA00023125"/>
    </source>
</evidence>
<dbReference type="PRINTS" id="PR00038">
    <property type="entry name" value="HTHLUXR"/>
</dbReference>
<evidence type="ECO:0000256" key="1">
    <source>
        <dbReference type="ARBA" id="ARBA00023015"/>
    </source>
</evidence>
<keyword evidence="2" id="KW-0238">DNA-binding</keyword>
<dbReference type="PANTHER" id="PTHR44688:SF16">
    <property type="entry name" value="DNA-BINDING TRANSCRIPTIONAL ACTIVATOR DEVR_DOSR"/>
    <property type="match status" value="1"/>
</dbReference>
<dbReference type="Proteomes" id="UP000198867">
    <property type="component" value="Unassembled WGS sequence"/>
</dbReference>
<dbReference type="PROSITE" id="PS50043">
    <property type="entry name" value="HTH_LUXR_2"/>
    <property type="match status" value="1"/>
</dbReference>
<keyword evidence="6" id="KW-1185">Reference proteome</keyword>
<dbReference type="AlphaFoldDB" id="A0A1I5C7F1"/>
<dbReference type="SUPFAM" id="SSF48452">
    <property type="entry name" value="TPR-like"/>
    <property type="match status" value="1"/>
</dbReference>
<dbReference type="GO" id="GO:0006355">
    <property type="term" value="P:regulation of DNA-templated transcription"/>
    <property type="evidence" value="ECO:0007669"/>
    <property type="project" value="InterPro"/>
</dbReference>
<dbReference type="InterPro" id="IPR000792">
    <property type="entry name" value="Tscrpt_reg_LuxR_C"/>
</dbReference>
<reference evidence="6" key="1">
    <citation type="submission" date="2016-10" db="EMBL/GenBank/DDBJ databases">
        <authorList>
            <person name="Varghese N."/>
            <person name="Submissions S."/>
        </authorList>
    </citation>
    <scope>NUCLEOTIDE SEQUENCE [LARGE SCALE GENOMIC DNA]</scope>
    <source>
        <strain evidence="6">CGMCC 1.11101</strain>
    </source>
</reference>
<name>A0A1I5C7F1_9MICO</name>
<dbReference type="SUPFAM" id="SSF52540">
    <property type="entry name" value="P-loop containing nucleoside triphosphate hydrolases"/>
    <property type="match status" value="1"/>
</dbReference>
<proteinExistence type="predicted"/>
<dbReference type="InterPro" id="IPR011990">
    <property type="entry name" value="TPR-like_helical_dom_sf"/>
</dbReference>
<dbReference type="InterPro" id="IPR041617">
    <property type="entry name" value="TPR_MalT"/>
</dbReference>
<gene>
    <name evidence="5" type="ORF">SAMN05216219_2243</name>
</gene>
<dbReference type="Gene3D" id="1.10.10.10">
    <property type="entry name" value="Winged helix-like DNA-binding domain superfamily/Winged helix DNA-binding domain"/>
    <property type="match status" value="1"/>
</dbReference>
<dbReference type="PANTHER" id="PTHR44688">
    <property type="entry name" value="DNA-BINDING TRANSCRIPTIONAL ACTIVATOR DEVR_DOSR"/>
    <property type="match status" value="1"/>
</dbReference>
<keyword evidence="1" id="KW-0805">Transcription regulation</keyword>
<dbReference type="InterPro" id="IPR016032">
    <property type="entry name" value="Sig_transdc_resp-reg_C-effctor"/>
</dbReference>
<dbReference type="STRING" id="995034.SAMN05216219_2243"/>
<dbReference type="Gene3D" id="1.25.40.10">
    <property type="entry name" value="Tetratricopeptide repeat domain"/>
    <property type="match status" value="1"/>
</dbReference>
<dbReference type="InterPro" id="IPR027417">
    <property type="entry name" value="P-loop_NTPase"/>
</dbReference>
<evidence type="ECO:0000259" key="4">
    <source>
        <dbReference type="PROSITE" id="PS50043"/>
    </source>
</evidence>
<keyword evidence="3" id="KW-0804">Transcription</keyword>
<dbReference type="GO" id="GO:0003677">
    <property type="term" value="F:DNA binding"/>
    <property type="evidence" value="ECO:0007669"/>
    <property type="project" value="UniProtKB-KW"/>
</dbReference>
<sequence length="893" mass="96518">MPILATKLFVPPLRAQAVRRPRLVQQLDEGLRSGRKLSLLSAPAGFGKTTLLSEWVEALAELRPSLRVAWLSLDTSDNDPVRFLGYLAAALRDPAADPDAAPLASAEAALTALINDLVRTEQQVVLVLDDVQTIESPAVRDAIAFLLDHLPPQLHLVIATRSDPPLPIARLRARGELTELRAADLRFTAEEAATFVTRVTGLSLSPDDVLTLEARTEGWVAGLQLAALSMRDSSDVPGFLTAFAGSHRFVIDYLVEEVLEATRPGVREFLLQTSVLDRLSGPLCDAVTGQAGSDRMLATLERENLFVVPLDDDREWFRYHHLFADVLRARLLAQDPKRVLDLNRLASEWYEQHGSAEDAVRYAFAASDFPLAARLIEATIPGIRKSRQDATLLTWLTQLPADVIGHRPVLGVFSAWASLVAGDIDAVETRLAAAERTLAATSASGQRAHESEPGEELQNLPVTIALYRAAVAQARGDLAGMRENAQRAMDAAAPDDHLGRGAAAGMLGLASWAMGDIEAGIEAFGASSASLRQAGNVTDAINIAMVLVDMLLPLGRLREAQSTCEAALAEAAASGSGAATADLHATLSEILLERNQIAEAKKHLAGGEQLGDGVFSHEHHYRQFVAQAKVAEAENHLDDAYDLLTQAEQHYRRGFFPEARPIGAMKARIRIVQARLPEALEWVNDQSLSPADELSYPSEFGHVTLARLLLAQFRADPTPDAGREASGLLARLREAAEAGGRRGSVIEILVLQALLLEAQGDTAAALDPLEQALVHAEPEGYVRVFVAEGQAVLRPLRAAAGAGIRPEYVRMLSQALRQTEGAETPSAPLSEALSERELHVLRLLSTEMTGPEIANELFVSLNTMRTHTKHIFQKLDVTSRPAAVRRAEALGLI</sequence>
<evidence type="ECO:0000313" key="5">
    <source>
        <dbReference type="EMBL" id="SFN82581.1"/>
    </source>
</evidence>
<organism evidence="5 6">
    <name type="scientific">Mycetocola miduiensis</name>
    <dbReference type="NCBI Taxonomy" id="995034"/>
    <lineage>
        <taxon>Bacteria</taxon>
        <taxon>Bacillati</taxon>
        <taxon>Actinomycetota</taxon>
        <taxon>Actinomycetes</taxon>
        <taxon>Micrococcales</taxon>
        <taxon>Microbacteriaceae</taxon>
        <taxon>Mycetocola</taxon>
    </lineage>
</organism>
<protein>
    <submittedName>
        <fullName evidence="5">LuxR family transcriptional regulator, maltose regulon positive regulatory protein</fullName>
    </submittedName>
</protein>